<gene>
    <name evidence="21" type="ORF">OLMES_0062</name>
</gene>
<dbReference type="InterPro" id="IPR004358">
    <property type="entry name" value="Sig_transdc_His_kin-like_C"/>
</dbReference>
<dbReference type="SUPFAM" id="SSF52172">
    <property type="entry name" value="CheY-like"/>
    <property type="match status" value="2"/>
</dbReference>
<evidence type="ECO:0000256" key="7">
    <source>
        <dbReference type="ARBA" id="ARBA00022741"/>
    </source>
</evidence>
<comment type="catalytic activity">
    <reaction evidence="1">
        <text>ATP + protein L-histidine = ADP + protein N-phospho-L-histidine.</text>
        <dbReference type="EC" id="2.7.13.3"/>
    </reaction>
</comment>
<evidence type="ECO:0000313" key="21">
    <source>
        <dbReference type="EMBL" id="ARU54171.1"/>
    </source>
</evidence>
<dbReference type="Pfam" id="PF02518">
    <property type="entry name" value="HATPase_c"/>
    <property type="match status" value="1"/>
</dbReference>
<dbReference type="Pfam" id="PF07695">
    <property type="entry name" value="7TMR-DISM_7TM"/>
    <property type="match status" value="1"/>
</dbReference>
<dbReference type="KEGG" id="ome:OLMES_0062"/>
<keyword evidence="7" id="KW-0547">Nucleotide-binding</keyword>
<evidence type="ECO:0000256" key="13">
    <source>
        <dbReference type="PROSITE-ProRule" id="PRU00169"/>
    </source>
</evidence>
<dbReference type="InterPro" id="IPR036097">
    <property type="entry name" value="HisK_dim/P_sf"/>
</dbReference>
<evidence type="ECO:0000256" key="9">
    <source>
        <dbReference type="ARBA" id="ARBA00022989"/>
    </source>
</evidence>
<evidence type="ECO:0000256" key="2">
    <source>
        <dbReference type="ARBA" id="ARBA00004651"/>
    </source>
</evidence>
<dbReference type="PROSITE" id="PS50110">
    <property type="entry name" value="RESPONSE_REGULATORY"/>
    <property type="match status" value="2"/>
</dbReference>
<dbReference type="NCBIfam" id="TIGR00229">
    <property type="entry name" value="sensory_box"/>
    <property type="match status" value="1"/>
</dbReference>
<dbReference type="PROSITE" id="PS50113">
    <property type="entry name" value="PAC"/>
    <property type="match status" value="1"/>
</dbReference>
<feature type="domain" description="HPt" evidence="20">
    <location>
        <begin position="1055"/>
        <end position="1145"/>
    </location>
</feature>
<dbReference type="InterPro" id="IPR000700">
    <property type="entry name" value="PAS-assoc_C"/>
</dbReference>
<dbReference type="Proteomes" id="UP000196027">
    <property type="component" value="Chromosome"/>
</dbReference>
<keyword evidence="8" id="KW-0067">ATP-binding</keyword>
<keyword evidence="10" id="KW-0902">Two-component regulatory system</keyword>
<dbReference type="PROSITE" id="PS50112">
    <property type="entry name" value="PAS"/>
    <property type="match status" value="1"/>
</dbReference>
<feature type="domain" description="PAS" evidence="18">
    <location>
        <begin position="391"/>
        <end position="429"/>
    </location>
</feature>
<keyword evidence="6 15" id="KW-0812">Transmembrane</keyword>
<organism evidence="21 22">
    <name type="scientific">Oleiphilus messinensis</name>
    <dbReference type="NCBI Taxonomy" id="141451"/>
    <lineage>
        <taxon>Bacteria</taxon>
        <taxon>Pseudomonadati</taxon>
        <taxon>Pseudomonadota</taxon>
        <taxon>Gammaproteobacteria</taxon>
        <taxon>Oceanospirillales</taxon>
        <taxon>Oleiphilaceae</taxon>
        <taxon>Oleiphilus</taxon>
    </lineage>
</organism>
<dbReference type="SUPFAM" id="SSF47226">
    <property type="entry name" value="Histidine-containing phosphotransfer domain, HPT domain"/>
    <property type="match status" value="1"/>
</dbReference>
<feature type="transmembrane region" description="Helical" evidence="15">
    <location>
        <begin position="322"/>
        <end position="342"/>
    </location>
</feature>
<dbReference type="Gene3D" id="3.30.565.10">
    <property type="entry name" value="Histidine kinase-like ATPase, C-terminal domain"/>
    <property type="match status" value="1"/>
</dbReference>
<comment type="subcellular location">
    <subcellularLocation>
        <location evidence="2">Cell membrane</location>
        <topology evidence="2">Multi-pass membrane protein</topology>
    </subcellularLocation>
</comment>
<dbReference type="InterPro" id="IPR036890">
    <property type="entry name" value="HATPase_C_sf"/>
</dbReference>
<feature type="domain" description="PAC" evidence="19">
    <location>
        <begin position="466"/>
        <end position="518"/>
    </location>
</feature>
<dbReference type="PROSITE" id="PS50109">
    <property type="entry name" value="HIS_KIN"/>
    <property type="match status" value="1"/>
</dbReference>
<evidence type="ECO:0000256" key="6">
    <source>
        <dbReference type="ARBA" id="ARBA00022692"/>
    </source>
</evidence>
<dbReference type="SMART" id="SM00091">
    <property type="entry name" value="PAS"/>
    <property type="match status" value="1"/>
</dbReference>
<evidence type="ECO:0000313" key="22">
    <source>
        <dbReference type="Proteomes" id="UP000196027"/>
    </source>
</evidence>
<dbReference type="Pfam" id="PF00512">
    <property type="entry name" value="HisKA"/>
    <property type="match status" value="1"/>
</dbReference>
<dbReference type="Pfam" id="PF00989">
    <property type="entry name" value="PAS"/>
    <property type="match status" value="1"/>
</dbReference>
<dbReference type="InterPro" id="IPR013767">
    <property type="entry name" value="PAS_fold"/>
</dbReference>
<evidence type="ECO:0000256" key="12">
    <source>
        <dbReference type="PROSITE-ProRule" id="PRU00110"/>
    </source>
</evidence>
<keyword evidence="11 15" id="KW-0472">Membrane</keyword>
<dbReference type="SMART" id="SM00387">
    <property type="entry name" value="HATPase_c"/>
    <property type="match status" value="1"/>
</dbReference>
<dbReference type="GO" id="GO:0006355">
    <property type="term" value="P:regulation of DNA-templated transcription"/>
    <property type="evidence" value="ECO:0007669"/>
    <property type="project" value="InterPro"/>
</dbReference>
<reference evidence="21 22" key="1">
    <citation type="submission" date="2017-05" db="EMBL/GenBank/DDBJ databases">
        <title>Genomic insights into alkan degradation activity of Oleiphilus messinensis.</title>
        <authorList>
            <person name="Kozyavkin S.A."/>
            <person name="Slesarev A.I."/>
            <person name="Golyshin P.N."/>
            <person name="Korzhenkov A."/>
            <person name="Golyshina O.N."/>
            <person name="Toshchakov S.V."/>
        </authorList>
    </citation>
    <scope>NUCLEOTIDE SEQUENCE [LARGE SCALE GENOMIC DNA]</scope>
    <source>
        <strain evidence="21 22">ME102</strain>
    </source>
</reference>
<dbReference type="SUPFAM" id="SSF55874">
    <property type="entry name" value="ATPase domain of HSP90 chaperone/DNA topoisomerase II/histidine kinase"/>
    <property type="match status" value="1"/>
</dbReference>
<dbReference type="Gene3D" id="1.20.120.160">
    <property type="entry name" value="HPT domain"/>
    <property type="match status" value="1"/>
</dbReference>
<dbReference type="InterPro" id="IPR001789">
    <property type="entry name" value="Sig_transdc_resp-reg_receiver"/>
</dbReference>
<feature type="modified residue" description="4-aspartylphosphate" evidence="13">
    <location>
        <position position="976"/>
    </location>
</feature>
<evidence type="ECO:0000259" key="18">
    <source>
        <dbReference type="PROSITE" id="PS50112"/>
    </source>
</evidence>
<proteinExistence type="predicted"/>
<dbReference type="Gene3D" id="3.30.450.20">
    <property type="entry name" value="PAS domain"/>
    <property type="match status" value="1"/>
</dbReference>
<dbReference type="Gene3D" id="1.10.287.130">
    <property type="match status" value="1"/>
</dbReference>
<evidence type="ECO:0000256" key="5">
    <source>
        <dbReference type="ARBA" id="ARBA00022553"/>
    </source>
</evidence>
<keyword evidence="4" id="KW-1003">Cell membrane</keyword>
<evidence type="ECO:0000256" key="14">
    <source>
        <dbReference type="SAM" id="Coils"/>
    </source>
</evidence>
<keyword evidence="9 15" id="KW-1133">Transmembrane helix</keyword>
<evidence type="ECO:0000256" key="15">
    <source>
        <dbReference type="SAM" id="Phobius"/>
    </source>
</evidence>
<feature type="coiled-coil region" evidence="14">
    <location>
        <begin position="503"/>
        <end position="534"/>
    </location>
</feature>
<protein>
    <recommendedName>
        <fullName evidence="3">histidine kinase</fullName>
        <ecNumber evidence="3">2.7.13.3</ecNumber>
    </recommendedName>
</protein>
<feature type="transmembrane region" description="Helical" evidence="15">
    <location>
        <begin position="199"/>
        <end position="215"/>
    </location>
</feature>
<dbReference type="CDD" id="cd16922">
    <property type="entry name" value="HATPase_EvgS-ArcB-TorS-like"/>
    <property type="match status" value="1"/>
</dbReference>
<dbReference type="CDD" id="cd17546">
    <property type="entry name" value="REC_hyHK_CKI1_RcsC-like"/>
    <property type="match status" value="2"/>
</dbReference>
<dbReference type="InterPro" id="IPR036641">
    <property type="entry name" value="HPT_dom_sf"/>
</dbReference>
<evidence type="ECO:0000256" key="8">
    <source>
        <dbReference type="ARBA" id="ARBA00022840"/>
    </source>
</evidence>
<dbReference type="PRINTS" id="PR00344">
    <property type="entry name" value="BCTRLSENSOR"/>
</dbReference>
<dbReference type="GO" id="GO:0000155">
    <property type="term" value="F:phosphorelay sensor kinase activity"/>
    <property type="evidence" value="ECO:0007669"/>
    <property type="project" value="InterPro"/>
</dbReference>
<dbReference type="InterPro" id="IPR011622">
    <property type="entry name" value="7TMR_DISM_rcpt_extracell_dom2"/>
</dbReference>
<feature type="domain" description="Response regulatory" evidence="17">
    <location>
        <begin position="792"/>
        <end position="906"/>
    </location>
</feature>
<dbReference type="SMART" id="SM00073">
    <property type="entry name" value="HPT"/>
    <property type="match status" value="1"/>
</dbReference>
<feature type="transmembrane region" description="Helical" evidence="15">
    <location>
        <begin position="291"/>
        <end position="310"/>
    </location>
</feature>
<dbReference type="Pfam" id="PF07696">
    <property type="entry name" value="7TMR-DISMED2"/>
    <property type="match status" value="1"/>
</dbReference>
<dbReference type="PANTHER" id="PTHR45339:SF1">
    <property type="entry name" value="HYBRID SIGNAL TRANSDUCTION HISTIDINE KINASE J"/>
    <property type="match status" value="1"/>
</dbReference>
<dbReference type="PROSITE" id="PS50894">
    <property type="entry name" value="HPT"/>
    <property type="match status" value="1"/>
</dbReference>
<evidence type="ECO:0000259" key="16">
    <source>
        <dbReference type="PROSITE" id="PS50109"/>
    </source>
</evidence>
<keyword evidence="5 13" id="KW-0597">Phosphoprotein</keyword>
<feature type="modified residue" description="Phosphohistidine" evidence="12">
    <location>
        <position position="1094"/>
    </location>
</feature>
<dbReference type="SMART" id="SM00388">
    <property type="entry name" value="HisKA"/>
    <property type="match status" value="1"/>
</dbReference>
<keyword evidence="21" id="KW-0808">Transferase</keyword>
<dbReference type="AlphaFoldDB" id="A0A1Y0I195"/>
<feature type="transmembrane region" description="Helical" evidence="15">
    <location>
        <begin position="354"/>
        <end position="371"/>
    </location>
</feature>
<dbReference type="InterPro" id="IPR011623">
    <property type="entry name" value="7TMR_DISM_rcpt_extracell_dom1"/>
</dbReference>
<sequence>MPIGPQVRIDLYDEIPEYDLNQRLRYFEDHPGTLTIDEVIKRDASIPFKFNPEGPLSFGYTGAAIWVRLPMEYKGSFPKREYWLELDLPLLDIADVFVVDEQGNYQQFRSGYEVPISQRYIPNPSFVFPIKLEKHKPVVTYVRIKSDFTIHIPMTLWTEKGFSEHVALVELFYGIFLGSMAIMISYNFFVFWTVREKAYFFYVFYIVGYLLFTTTERVHGLQMFGDIPEMFHRRYLAIYIWLAWTGAFLMLRYFVNSPKNAPDMDRIIKVLAQASVLSLILSSMVEIVVAIQWAVVGTIFCTVVITWFGYSAMVRGFPGAQLYFVAWILNFGGVGVYGLAVTGNLPWNLLTANSPQFGVAFQLVLISFALADRIKVAQRMALDANQRAVSHLQRYRSLFDNAVEGIYQISLNHNFIDANPAMGELLGYSSSRDLILSTPDALSACYMDRSVRDSVVSHIQKGQEIIGLEAAYQTCLGEPRWGSTTLRIIYNKDGTPSHLEGSLIDITEEKERERVEKEREQERLHRQMAEASAAAKSQFLANMSHEIRTPLTAIIGYGESLLDDSMGPDEKRRSAETVVRSGRHLLELINDILDHSKIDANKLEVEILPVSLLEMMAEIKSYFEPKANEKGLEFSIQYDFPVPASVQTDSTRIKQILINLCGNALKFTDRGSIRINIRCDREQEMIYFKVVDTGIGLKPEQMTRLFDAFAQASPSIAREYGGTGLGLNISKRLAEMLGGTIRVTSTYGQGSEFEVSLATGSLDDVQFIRDSSELTENQLNIRIARAPKLKGRILYAEDNEVNRRLVELLIRKTGATLTLVNNGAEALKAASEEDFDLILMDIQMPVMDGRDATEAIRKSGNSTPIIALTANIMAEDIREYKDAGCDDCLAKPIEKNRFYQTLERYLEVLPRDSEVPEGDDNPQFCGTVLVAEDNTDNQMLMEKYLKRVGVNAIIVENGKLAVQKALTDTVDLVLMDHHMPEMEGPEAIRMLRQTGFRRPILAFTASDCKDDLQEFHSAGCDGVLAKPVDRKALYDVLGNHLKKVTEQSKEDLLLEDAEFRAIVTEFIRNLPSRLDTMKQAFAEENWDEVRQVAHQIKGIAGSMGYPLITEKAKLLDMAIKNNESESYRKLMDDVISECEDAVEGYVDDDVPVSAQSQ</sequence>
<feature type="modified residue" description="4-aspartylphosphate" evidence="13">
    <location>
        <position position="841"/>
    </location>
</feature>
<feature type="transmembrane region" description="Helical" evidence="15">
    <location>
        <begin position="171"/>
        <end position="192"/>
    </location>
</feature>
<evidence type="ECO:0000259" key="19">
    <source>
        <dbReference type="PROSITE" id="PS50113"/>
    </source>
</evidence>
<dbReference type="GO" id="GO:0005886">
    <property type="term" value="C:plasma membrane"/>
    <property type="evidence" value="ECO:0007669"/>
    <property type="project" value="UniProtKB-SubCell"/>
</dbReference>
<dbReference type="EMBL" id="CP021425">
    <property type="protein sequence ID" value="ARU54171.1"/>
    <property type="molecule type" value="Genomic_DNA"/>
</dbReference>
<feature type="domain" description="Response regulatory" evidence="17">
    <location>
        <begin position="927"/>
        <end position="1041"/>
    </location>
</feature>
<dbReference type="PANTHER" id="PTHR45339">
    <property type="entry name" value="HYBRID SIGNAL TRANSDUCTION HISTIDINE KINASE J"/>
    <property type="match status" value="1"/>
</dbReference>
<dbReference type="InterPro" id="IPR011006">
    <property type="entry name" value="CheY-like_superfamily"/>
</dbReference>
<dbReference type="EC" id="2.7.13.3" evidence="3"/>
<dbReference type="SUPFAM" id="SSF55785">
    <property type="entry name" value="PYP-like sensor domain (PAS domain)"/>
    <property type="match status" value="1"/>
</dbReference>
<dbReference type="InterPro" id="IPR005467">
    <property type="entry name" value="His_kinase_dom"/>
</dbReference>
<dbReference type="SMART" id="SM00448">
    <property type="entry name" value="REC"/>
    <property type="match status" value="2"/>
</dbReference>
<dbReference type="InterPro" id="IPR000014">
    <property type="entry name" value="PAS"/>
</dbReference>
<dbReference type="RefSeq" id="WP_198343165.1">
    <property type="nucleotide sequence ID" value="NZ_CP021425.1"/>
</dbReference>
<keyword evidence="22" id="KW-1185">Reference proteome</keyword>
<evidence type="ECO:0000259" key="17">
    <source>
        <dbReference type="PROSITE" id="PS50110"/>
    </source>
</evidence>
<evidence type="ECO:0000256" key="4">
    <source>
        <dbReference type="ARBA" id="ARBA00022475"/>
    </source>
</evidence>
<evidence type="ECO:0000256" key="11">
    <source>
        <dbReference type="ARBA" id="ARBA00023136"/>
    </source>
</evidence>
<evidence type="ECO:0000256" key="10">
    <source>
        <dbReference type="ARBA" id="ARBA00023012"/>
    </source>
</evidence>
<evidence type="ECO:0000256" key="3">
    <source>
        <dbReference type="ARBA" id="ARBA00012438"/>
    </source>
</evidence>
<dbReference type="CDD" id="cd00088">
    <property type="entry name" value="HPT"/>
    <property type="match status" value="1"/>
</dbReference>
<accession>A0A1Y0I195</accession>
<keyword evidence="14" id="KW-0175">Coiled coil</keyword>
<evidence type="ECO:0000259" key="20">
    <source>
        <dbReference type="PROSITE" id="PS50894"/>
    </source>
</evidence>
<dbReference type="CDD" id="cd00082">
    <property type="entry name" value="HisKA"/>
    <property type="match status" value="1"/>
</dbReference>
<feature type="transmembrane region" description="Helical" evidence="15">
    <location>
        <begin position="235"/>
        <end position="255"/>
    </location>
</feature>
<dbReference type="InterPro" id="IPR008207">
    <property type="entry name" value="Sig_transdc_His_kin_Hpt_dom"/>
</dbReference>
<feature type="domain" description="Histidine kinase" evidence="16">
    <location>
        <begin position="542"/>
        <end position="761"/>
    </location>
</feature>
<dbReference type="Pfam" id="PF01627">
    <property type="entry name" value="Hpt"/>
    <property type="match status" value="1"/>
</dbReference>
<dbReference type="InterPro" id="IPR003594">
    <property type="entry name" value="HATPase_dom"/>
</dbReference>
<dbReference type="InterPro" id="IPR035965">
    <property type="entry name" value="PAS-like_dom_sf"/>
</dbReference>
<name>A0A1Y0I195_9GAMM</name>
<dbReference type="Pfam" id="PF00072">
    <property type="entry name" value="Response_reg"/>
    <property type="match status" value="2"/>
</dbReference>
<dbReference type="FunFam" id="3.30.565.10:FF:000010">
    <property type="entry name" value="Sensor histidine kinase RcsC"/>
    <property type="match status" value="1"/>
</dbReference>
<dbReference type="CDD" id="cd00130">
    <property type="entry name" value="PAS"/>
    <property type="match status" value="1"/>
</dbReference>
<dbReference type="GO" id="GO:0005524">
    <property type="term" value="F:ATP binding"/>
    <property type="evidence" value="ECO:0007669"/>
    <property type="project" value="UniProtKB-KW"/>
</dbReference>
<dbReference type="Gene3D" id="2.60.40.2380">
    <property type="match status" value="1"/>
</dbReference>
<keyword evidence="21" id="KW-0418">Kinase</keyword>
<dbReference type="SUPFAM" id="SSF47384">
    <property type="entry name" value="Homodimeric domain of signal transducing histidine kinase"/>
    <property type="match status" value="1"/>
</dbReference>
<dbReference type="InterPro" id="IPR003661">
    <property type="entry name" value="HisK_dim/P_dom"/>
</dbReference>
<dbReference type="Gene3D" id="3.40.50.2300">
    <property type="match status" value="2"/>
</dbReference>
<evidence type="ECO:0000256" key="1">
    <source>
        <dbReference type="ARBA" id="ARBA00000085"/>
    </source>
</evidence>